<reference evidence="2" key="1">
    <citation type="journal article" date="2019" name="Int. J. Syst. Evol. Microbiol.">
        <title>The Global Catalogue of Microorganisms (GCM) 10K type strain sequencing project: providing services to taxonomists for standard genome sequencing and annotation.</title>
        <authorList>
            <consortium name="The Broad Institute Genomics Platform"/>
            <consortium name="The Broad Institute Genome Sequencing Center for Infectious Disease"/>
            <person name="Wu L."/>
            <person name="Ma J."/>
        </authorList>
    </citation>
    <scope>NUCLEOTIDE SEQUENCE [LARGE SCALE GENOMIC DNA]</scope>
    <source>
        <strain evidence="2">R28</strain>
    </source>
</reference>
<organism evidence="1 2">
    <name type="scientific">Ornithinibacillus salinisoli</name>
    <dbReference type="NCBI Taxonomy" id="1848459"/>
    <lineage>
        <taxon>Bacteria</taxon>
        <taxon>Bacillati</taxon>
        <taxon>Bacillota</taxon>
        <taxon>Bacilli</taxon>
        <taxon>Bacillales</taxon>
        <taxon>Bacillaceae</taxon>
        <taxon>Ornithinibacillus</taxon>
    </lineage>
</organism>
<dbReference type="RefSeq" id="WP_377557065.1">
    <property type="nucleotide sequence ID" value="NZ_JBHUHQ010000021.1"/>
</dbReference>
<dbReference type="Proteomes" id="UP001597383">
    <property type="component" value="Unassembled WGS sequence"/>
</dbReference>
<protein>
    <submittedName>
        <fullName evidence="1">Uncharacterized protein</fullName>
    </submittedName>
</protein>
<evidence type="ECO:0000313" key="1">
    <source>
        <dbReference type="EMBL" id="MFD2045996.1"/>
    </source>
</evidence>
<comment type="caution">
    <text evidence="1">The sequence shown here is derived from an EMBL/GenBank/DDBJ whole genome shotgun (WGS) entry which is preliminary data.</text>
</comment>
<proteinExistence type="predicted"/>
<sequence>MLKNNKGFTLIEMNRGDYLLIIKEQKELYNAEQKLLTELIKTEKNTFELPAYHKQKVREYQNVIKRQILRLNNQYISLDKKLSIFEKK</sequence>
<gene>
    <name evidence="1" type="ORF">ACFSJF_17090</name>
</gene>
<name>A0ABW4W432_9BACI</name>
<accession>A0ABW4W432</accession>
<keyword evidence="2" id="KW-1185">Reference proteome</keyword>
<dbReference type="EMBL" id="JBHUHQ010000021">
    <property type="protein sequence ID" value="MFD2045996.1"/>
    <property type="molecule type" value="Genomic_DNA"/>
</dbReference>
<evidence type="ECO:0000313" key="2">
    <source>
        <dbReference type="Proteomes" id="UP001597383"/>
    </source>
</evidence>